<name>A0A2K8KBS5_9RHOB</name>
<dbReference type="AlphaFoldDB" id="A0A2K8KBS5"/>
<gene>
    <name evidence="2" type="ORF">BG454_14560</name>
</gene>
<dbReference type="KEGG" id="rbg:BG454_14560"/>
<proteinExistence type="predicted"/>
<dbReference type="OrthoDB" id="7685535at2"/>
<dbReference type="Pfam" id="PF13403">
    <property type="entry name" value="Hint_2"/>
    <property type="match status" value="1"/>
</dbReference>
<evidence type="ECO:0000259" key="1">
    <source>
        <dbReference type="Pfam" id="PF13403"/>
    </source>
</evidence>
<feature type="domain" description="Hedgehog/Intein (Hint)" evidence="1">
    <location>
        <begin position="45"/>
        <end position="176"/>
    </location>
</feature>
<dbReference type="STRING" id="441209.GCA_001870665_02694"/>
<accession>A0A2K8KBS5</accession>
<dbReference type="RefSeq" id="WP_071481355.1">
    <property type="nucleotide sequence ID" value="NZ_CP024899.1"/>
</dbReference>
<keyword evidence="3" id="KW-1185">Reference proteome</keyword>
<dbReference type="InterPro" id="IPR028992">
    <property type="entry name" value="Hedgehog/Intein_dom"/>
</dbReference>
<organism evidence="2 3">
    <name type="scientific">Roseinatronobacter bogoriensis subsp. barguzinensis</name>
    <dbReference type="NCBI Taxonomy" id="441209"/>
    <lineage>
        <taxon>Bacteria</taxon>
        <taxon>Pseudomonadati</taxon>
        <taxon>Pseudomonadota</taxon>
        <taxon>Alphaproteobacteria</taxon>
        <taxon>Rhodobacterales</taxon>
        <taxon>Paracoccaceae</taxon>
        <taxon>Roseinatronobacter</taxon>
    </lineage>
</organism>
<dbReference type="EMBL" id="CP024899">
    <property type="protein sequence ID" value="ATX66892.1"/>
    <property type="molecule type" value="Genomic_DNA"/>
</dbReference>
<protein>
    <recommendedName>
        <fullName evidence="1">Hedgehog/Intein (Hint) domain-containing protein</fullName>
    </recommendedName>
</protein>
<sequence length="220" mass="23930">MSLLSSSVEMFSDRLNTILDLSSRSARPKKPALPTSGDTLREVGLLNGTLLATDTGWCPIERVRANDSVLTFDNGMQHVVQNRAVVLRKAQIPAAKAFTMFVPAGALGNLRDLNILPMQEVVLESDIAEDMFGNAFVLAPCVLLDGYKGITKHPIMTDLSLHMLTFKAEQIVQAEGEVLMLAQSEGCFSPFAESAIAAESVYPRMTQAQLLKLVQAEKAH</sequence>
<evidence type="ECO:0000313" key="3">
    <source>
        <dbReference type="Proteomes" id="UP000228948"/>
    </source>
</evidence>
<reference evidence="2 3" key="1">
    <citation type="submission" date="2017-11" db="EMBL/GenBank/DDBJ databases">
        <title>Revised Sequence and Annotation of the Rhodobaca barguzinensis strain alga05 Genome.</title>
        <authorList>
            <person name="Kopejtka K."/>
            <person name="Tomasch J.M."/>
            <person name="Bunk B."/>
            <person name="Koblizek M."/>
        </authorList>
    </citation>
    <scope>NUCLEOTIDE SEQUENCE [LARGE SCALE GENOMIC DNA]</scope>
    <source>
        <strain evidence="3">alga05</strain>
    </source>
</reference>
<dbReference type="Proteomes" id="UP000228948">
    <property type="component" value="Chromosome"/>
</dbReference>
<evidence type="ECO:0000313" key="2">
    <source>
        <dbReference type="EMBL" id="ATX66892.1"/>
    </source>
</evidence>